<keyword evidence="3" id="KW-0804">Transcription</keyword>
<keyword evidence="6" id="KW-1185">Reference proteome</keyword>
<protein>
    <submittedName>
        <fullName evidence="5">AraC family transcriptional regulator</fullName>
    </submittedName>
</protein>
<keyword evidence="1" id="KW-0805">Transcription regulation</keyword>
<accession>A0A851GNJ1</accession>
<dbReference type="Gene3D" id="3.30.450.20">
    <property type="entry name" value="PAS domain"/>
    <property type="match status" value="1"/>
</dbReference>
<dbReference type="Proteomes" id="UP000557872">
    <property type="component" value="Unassembled WGS sequence"/>
</dbReference>
<dbReference type="InterPro" id="IPR020449">
    <property type="entry name" value="Tscrpt_reg_AraC-type_HTH"/>
</dbReference>
<reference evidence="5 6" key="1">
    <citation type="submission" date="2020-07" db="EMBL/GenBank/DDBJ databases">
        <title>Roseicoccus Jingziensis gen. nov., sp. nov., isolated from coastal seawater.</title>
        <authorList>
            <person name="Feng X."/>
        </authorList>
    </citation>
    <scope>NUCLEOTIDE SEQUENCE [LARGE SCALE GENOMIC DNA]</scope>
    <source>
        <strain evidence="5 6">N1E253</strain>
    </source>
</reference>
<dbReference type="InterPro" id="IPR035965">
    <property type="entry name" value="PAS-like_dom_sf"/>
</dbReference>
<dbReference type="SMART" id="SM00342">
    <property type="entry name" value="HTH_ARAC"/>
    <property type="match status" value="1"/>
</dbReference>
<evidence type="ECO:0000256" key="1">
    <source>
        <dbReference type="ARBA" id="ARBA00023015"/>
    </source>
</evidence>
<comment type="caution">
    <text evidence="5">The sequence shown here is derived from an EMBL/GenBank/DDBJ whole genome shotgun (WGS) entry which is preliminary data.</text>
</comment>
<dbReference type="EMBL" id="JACBAZ010000011">
    <property type="protein sequence ID" value="NWK57401.1"/>
    <property type="molecule type" value="Genomic_DNA"/>
</dbReference>
<dbReference type="InterPro" id="IPR009057">
    <property type="entry name" value="Homeodomain-like_sf"/>
</dbReference>
<dbReference type="GO" id="GO:0003700">
    <property type="term" value="F:DNA-binding transcription factor activity"/>
    <property type="evidence" value="ECO:0007669"/>
    <property type="project" value="InterPro"/>
</dbReference>
<dbReference type="PANTHER" id="PTHR46796">
    <property type="entry name" value="HTH-TYPE TRANSCRIPTIONAL ACTIVATOR RHAS-RELATED"/>
    <property type="match status" value="1"/>
</dbReference>
<dbReference type="AlphaFoldDB" id="A0A851GNJ1"/>
<keyword evidence="2" id="KW-0238">DNA-binding</keyword>
<dbReference type="RefSeq" id="WP_178934428.1">
    <property type="nucleotide sequence ID" value="NZ_JACBAZ010000011.1"/>
</dbReference>
<dbReference type="PRINTS" id="PR00032">
    <property type="entry name" value="HTHARAC"/>
</dbReference>
<evidence type="ECO:0000256" key="2">
    <source>
        <dbReference type="ARBA" id="ARBA00023125"/>
    </source>
</evidence>
<evidence type="ECO:0000256" key="3">
    <source>
        <dbReference type="ARBA" id="ARBA00023163"/>
    </source>
</evidence>
<dbReference type="Pfam" id="PF12833">
    <property type="entry name" value="HTH_18"/>
    <property type="match status" value="1"/>
</dbReference>
<dbReference type="GO" id="GO:0043565">
    <property type="term" value="F:sequence-specific DNA binding"/>
    <property type="evidence" value="ECO:0007669"/>
    <property type="project" value="InterPro"/>
</dbReference>
<dbReference type="InterPro" id="IPR050204">
    <property type="entry name" value="AraC_XylS_family_regulators"/>
</dbReference>
<evidence type="ECO:0000313" key="6">
    <source>
        <dbReference type="Proteomes" id="UP000557872"/>
    </source>
</evidence>
<dbReference type="SUPFAM" id="SSF55785">
    <property type="entry name" value="PYP-like sensor domain (PAS domain)"/>
    <property type="match status" value="1"/>
</dbReference>
<dbReference type="InterPro" id="IPR018062">
    <property type="entry name" value="HTH_AraC-typ_CS"/>
</dbReference>
<name>A0A851GNJ1_9BACT</name>
<gene>
    <name evidence="5" type="ORF">HW115_17410</name>
</gene>
<dbReference type="PROSITE" id="PS00041">
    <property type="entry name" value="HTH_ARAC_FAMILY_1"/>
    <property type="match status" value="1"/>
</dbReference>
<dbReference type="InterPro" id="IPR000014">
    <property type="entry name" value="PAS"/>
</dbReference>
<organism evidence="5 6">
    <name type="scientific">Oceaniferula marina</name>
    <dbReference type="NCBI Taxonomy" id="2748318"/>
    <lineage>
        <taxon>Bacteria</taxon>
        <taxon>Pseudomonadati</taxon>
        <taxon>Verrucomicrobiota</taxon>
        <taxon>Verrucomicrobiia</taxon>
        <taxon>Verrucomicrobiales</taxon>
        <taxon>Verrucomicrobiaceae</taxon>
        <taxon>Oceaniferula</taxon>
    </lineage>
</organism>
<dbReference type="Pfam" id="PF08448">
    <property type="entry name" value="PAS_4"/>
    <property type="match status" value="1"/>
</dbReference>
<dbReference type="SUPFAM" id="SSF46689">
    <property type="entry name" value="Homeodomain-like"/>
    <property type="match status" value="2"/>
</dbReference>
<evidence type="ECO:0000313" key="5">
    <source>
        <dbReference type="EMBL" id="NWK57401.1"/>
    </source>
</evidence>
<proteinExistence type="predicted"/>
<dbReference type="Gene3D" id="1.10.10.60">
    <property type="entry name" value="Homeodomain-like"/>
    <property type="match status" value="1"/>
</dbReference>
<dbReference type="InterPro" id="IPR018060">
    <property type="entry name" value="HTH_AraC"/>
</dbReference>
<dbReference type="CDD" id="cd00130">
    <property type="entry name" value="PAS"/>
    <property type="match status" value="1"/>
</dbReference>
<feature type="domain" description="HTH araC/xylS-type" evidence="4">
    <location>
        <begin position="150"/>
        <end position="248"/>
    </location>
</feature>
<evidence type="ECO:0000259" key="4">
    <source>
        <dbReference type="PROSITE" id="PS01124"/>
    </source>
</evidence>
<sequence length="250" mass="27996">MDELSDAQLKQFTSRLMPGQIATALFQALPDVIFWIKDSDGRFVYVNKAFCHDVAVMEASEIIGLKDENIFPKELAAVFQRGDEEVLRSRTPMWDKSELVSNRLGQVEWRSTSKIPLCDLGGEWVGTAGISRKMGGVGPSLVPSRHHKLAVIVEAIYEHLDKRIGVTELADAAAVSVSTLERLFKEHMNTTPRQFILQVKISAACDRLINSGLQVKEIAASLGYEEHANFTRAFTKVMGMSPRSYQRYYS</sequence>
<dbReference type="InterPro" id="IPR013656">
    <property type="entry name" value="PAS_4"/>
</dbReference>
<dbReference type="PROSITE" id="PS01124">
    <property type="entry name" value="HTH_ARAC_FAMILY_2"/>
    <property type="match status" value="1"/>
</dbReference>